<reference evidence="10" key="1">
    <citation type="submission" date="2013-10" db="EMBL/GenBank/DDBJ databases">
        <title>Genome sequencing of Onchocerca volvulus.</title>
        <authorList>
            <person name="Cotton J."/>
            <person name="Tsai J."/>
            <person name="Stanley E."/>
            <person name="Tracey A."/>
            <person name="Holroyd N."/>
            <person name="Lustigman S."/>
            <person name="Berriman M."/>
        </authorList>
    </citation>
    <scope>NUCLEOTIDE SEQUENCE</scope>
</reference>
<dbReference type="PANTHER" id="PTHR14240">
    <property type="entry name" value="RETINITIS PIGMENTOSA GTPASE REGULATOR-INTERACTING PROTEIN"/>
    <property type="match status" value="1"/>
</dbReference>
<dbReference type="AlphaFoldDB" id="A0A8R1TKE5"/>
<comment type="subcellular location">
    <subcellularLocation>
        <location evidence="1">Cell projection</location>
        <location evidence="1">Cilium</location>
    </subcellularLocation>
</comment>
<accession>A0A8R1TKE5</accession>
<dbReference type="InterPro" id="IPR021656">
    <property type="entry name" value="C2-C2_1"/>
</dbReference>
<keyword evidence="5" id="KW-0966">Cell projection</keyword>
<feature type="domain" description="C2" evidence="8">
    <location>
        <begin position="636"/>
        <end position="762"/>
    </location>
</feature>
<feature type="compositionally biased region" description="Polar residues" evidence="7">
    <location>
        <begin position="960"/>
        <end position="977"/>
    </location>
</feature>
<dbReference type="InterPro" id="IPR035892">
    <property type="entry name" value="C2_domain_sf"/>
</dbReference>
<name>A0A8R1TKE5_ONCVO</name>
<feature type="compositionally biased region" description="Polar residues" evidence="7">
    <location>
        <begin position="922"/>
        <end position="941"/>
    </location>
</feature>
<dbReference type="Pfam" id="PF11618">
    <property type="entry name" value="C2-C2_1"/>
    <property type="match status" value="1"/>
</dbReference>
<feature type="region of interest" description="Disordered" evidence="7">
    <location>
        <begin position="958"/>
        <end position="979"/>
    </location>
</feature>
<dbReference type="EMBL" id="CMVM020000357">
    <property type="status" value="NOT_ANNOTATED_CDS"/>
    <property type="molecule type" value="Genomic_DNA"/>
</dbReference>
<feature type="coiled-coil region" evidence="6">
    <location>
        <begin position="418"/>
        <end position="463"/>
    </location>
</feature>
<keyword evidence="10" id="KW-1185">Reference proteome</keyword>
<evidence type="ECO:0000313" key="9">
    <source>
        <dbReference type="EnsemblMetazoa" id="OVOC11359.1"/>
    </source>
</evidence>
<evidence type="ECO:0000256" key="5">
    <source>
        <dbReference type="ARBA" id="ARBA00023273"/>
    </source>
</evidence>
<comment type="similarity">
    <text evidence="2">Belongs to the RPGRIP1 family.</text>
</comment>
<evidence type="ECO:0000256" key="4">
    <source>
        <dbReference type="ARBA" id="ARBA00023069"/>
    </source>
</evidence>
<evidence type="ECO:0000256" key="1">
    <source>
        <dbReference type="ARBA" id="ARBA00004138"/>
    </source>
</evidence>
<dbReference type="PROSITE" id="PS50004">
    <property type="entry name" value="C2"/>
    <property type="match status" value="1"/>
</dbReference>
<evidence type="ECO:0000256" key="2">
    <source>
        <dbReference type="ARBA" id="ARBA00006042"/>
    </source>
</evidence>
<dbReference type="Proteomes" id="UP000024404">
    <property type="component" value="Unassembled WGS sequence"/>
</dbReference>
<feature type="coiled-coil region" evidence="6">
    <location>
        <begin position="168"/>
        <end position="347"/>
    </location>
</feature>
<evidence type="ECO:0000256" key="3">
    <source>
        <dbReference type="ARBA" id="ARBA00023054"/>
    </source>
</evidence>
<organism evidence="9 10">
    <name type="scientific">Onchocerca volvulus</name>
    <dbReference type="NCBI Taxonomy" id="6282"/>
    <lineage>
        <taxon>Eukaryota</taxon>
        <taxon>Metazoa</taxon>
        <taxon>Ecdysozoa</taxon>
        <taxon>Nematoda</taxon>
        <taxon>Chromadorea</taxon>
        <taxon>Rhabditida</taxon>
        <taxon>Spirurina</taxon>
        <taxon>Spiruromorpha</taxon>
        <taxon>Filarioidea</taxon>
        <taxon>Onchocercidae</taxon>
        <taxon>Onchocerca</taxon>
    </lineage>
</organism>
<keyword evidence="3 6" id="KW-0175">Coiled coil</keyword>
<evidence type="ECO:0000259" key="8">
    <source>
        <dbReference type="PROSITE" id="PS50004"/>
    </source>
</evidence>
<dbReference type="GO" id="GO:0005856">
    <property type="term" value="C:cytoskeleton"/>
    <property type="evidence" value="ECO:0007669"/>
    <property type="project" value="UniProtKB-ARBA"/>
</dbReference>
<dbReference type="EnsemblMetazoa" id="OVOC11359.1">
    <property type="protein sequence ID" value="OVOC11359.1"/>
    <property type="gene ID" value="WBGene00248168"/>
</dbReference>
<dbReference type="InterPro" id="IPR031139">
    <property type="entry name" value="RPGRIP1_fam"/>
</dbReference>
<proteinExistence type="inferred from homology"/>
<dbReference type="GO" id="GO:0035869">
    <property type="term" value="C:ciliary transition zone"/>
    <property type="evidence" value="ECO:0007669"/>
    <property type="project" value="TreeGrafter"/>
</dbReference>
<reference evidence="9" key="2">
    <citation type="submission" date="2022-06" db="UniProtKB">
        <authorList>
            <consortium name="EnsemblMetazoa"/>
        </authorList>
    </citation>
    <scope>IDENTIFICATION</scope>
</reference>
<feature type="coiled-coil region" evidence="6">
    <location>
        <begin position="26"/>
        <end position="87"/>
    </location>
</feature>
<dbReference type="GO" id="GO:1905515">
    <property type="term" value="P:non-motile cilium assembly"/>
    <property type="evidence" value="ECO:0007669"/>
    <property type="project" value="TreeGrafter"/>
</dbReference>
<dbReference type="InterPro" id="IPR000008">
    <property type="entry name" value="C2_dom"/>
</dbReference>
<sequence length="1154" mass="134385">MVLRPSIEKWSRPELEDRYHILYQQHHSLKRSYDDLEIKLKQSNARLKRMVTNGKDCNNDAELIKENQLLANKLKNLKQQILNYSNRGTLAQCLSSPQVRLPLQRPKTALTQKPHPIQQTINHPSQSGDIQRKSTINVTEISDTKSLLSDKTLFVKLNRQLQEKDDEYALLTCKFNNVKQQLEKLKDEYDQLLEQFQSKKQEDFKLQQQLDELPLSADRTNAKRSRNIQIVEEELEITRQENKMLREANEKLVENSLTIEQLAVEGSKNRKTENDQRMREMEKQLNEFVLKYSQLKQNYQNLKEEKLKLEERLNDQIAQIVKEQTVIDELSDRKNELEKVKQKSSATNEKFNKTDFNLVKIYEDLTRIIEKHIVDQSSEDDGTTKRQEHIDKWRMMYMEIYGELEKVRNMLLIQHNINEQHLQEISLLNQNLQQVKAHSEYKMKDLIEKLTEREAEITNLEMRLKTLAYDDQMPISHATPNKEKMETNEMILHLSRIVISSDGLSQMATAQPVMFLAIEFYDFELQTTPVLRGNEIRLDFSTIYDVIVSNLFLHYLETHGITVEMYHPCGSDYILSSAGTISLKPLLSVKESFSGTLQMRSFRNDSLFATIEYDIIINTKMINALILQKRKLTFVSSAALTDTDKSINRSMYNMLIIDVQRCDNLDKLINDNYAPTTLVSYELYDCDVWRSEPVPNNANPEYNSEKTWILPAGIDLYNTLRSSHLRIVILEEQMNSGDERQIGYVNLALYPLVHNNDISGTFPLFSTINDAPTTASIDISMRWKFPYHPPEQELELENLEKNAEQNIVESPQEKLVNDSHLRNHFISNEERIAMEKIDRKTSEIEKIMRKHHENESETKLLNKKNKEQSSITNYESDVTNEYFKTDNHFHFDSNGSIDKRKPKVFDVMDDTEKDNNDKLGVFQNQSVNTRQMNEQRNPSKLSQKEQKISHTVGFADPIQESISPSTNSMDTTANSSTADERQIIEEDITFPSNNIYIAELFIGSLRISEFSTLIDPLYDDQTICIEWKFLDFPLEECGSSEGLLRIPRDTLTTADFNFQKSYTLDDRQHHLLRQWIEHGNRLEMSLVNSGNDTKSSEDLGVTYVELGTQYNAQKQLVSFNDINNVEIAQIDIIISYSKELLERLEDAGKVLENK</sequence>
<keyword evidence="4" id="KW-0969">Cilium</keyword>
<protein>
    <submittedName>
        <fullName evidence="9">C2-C2_1 domain-containing protein</fullName>
    </submittedName>
</protein>
<evidence type="ECO:0000256" key="6">
    <source>
        <dbReference type="SAM" id="Coils"/>
    </source>
</evidence>
<dbReference type="SUPFAM" id="SSF49562">
    <property type="entry name" value="C2 domain (Calcium/lipid-binding domain, CaLB)"/>
    <property type="match status" value="2"/>
</dbReference>
<feature type="region of interest" description="Disordered" evidence="7">
    <location>
        <begin position="911"/>
        <end position="946"/>
    </location>
</feature>
<dbReference type="PANTHER" id="PTHR14240:SF1">
    <property type="entry name" value="PROTEIN FANTOM-RELATED"/>
    <property type="match status" value="1"/>
</dbReference>
<evidence type="ECO:0000256" key="7">
    <source>
        <dbReference type="SAM" id="MobiDB-lite"/>
    </source>
</evidence>
<evidence type="ECO:0000313" key="10">
    <source>
        <dbReference type="Proteomes" id="UP000024404"/>
    </source>
</evidence>
<dbReference type="Gene3D" id="2.60.40.150">
    <property type="entry name" value="C2 domain"/>
    <property type="match status" value="2"/>
</dbReference>